<dbReference type="STRING" id="1448308.A0A2T2NVW8"/>
<dbReference type="Proteomes" id="UP000240883">
    <property type="component" value="Unassembled WGS sequence"/>
</dbReference>
<evidence type="ECO:0000313" key="2">
    <source>
        <dbReference type="EMBL" id="PSN69540.1"/>
    </source>
</evidence>
<organism evidence="2 3">
    <name type="scientific">Corynespora cassiicola Philippines</name>
    <dbReference type="NCBI Taxonomy" id="1448308"/>
    <lineage>
        <taxon>Eukaryota</taxon>
        <taxon>Fungi</taxon>
        <taxon>Dikarya</taxon>
        <taxon>Ascomycota</taxon>
        <taxon>Pezizomycotina</taxon>
        <taxon>Dothideomycetes</taxon>
        <taxon>Pleosporomycetidae</taxon>
        <taxon>Pleosporales</taxon>
        <taxon>Corynesporascaceae</taxon>
        <taxon>Corynespora</taxon>
    </lineage>
</organism>
<sequence length="135" mass="14928">MQIKVATILAFSATIGNAFAASGCHKQDDDVGRTCRYKDIYAWRNAARLYCGTFSTPLTVPGGNSASNVYQLKISNVPDGYGEQQIFWGNYKVNGGTHRITFDECMKYQEGNYCDGFGGWTDTNFGTVFGECIRD</sequence>
<dbReference type="EMBL" id="KZ678133">
    <property type="protein sequence ID" value="PSN69540.1"/>
    <property type="molecule type" value="Genomic_DNA"/>
</dbReference>
<name>A0A2T2NVW8_CORCC</name>
<gene>
    <name evidence="2" type="ORF">BS50DRAFT_550445</name>
</gene>
<accession>A0A2T2NVW8</accession>
<evidence type="ECO:0000313" key="3">
    <source>
        <dbReference type="Proteomes" id="UP000240883"/>
    </source>
</evidence>
<evidence type="ECO:0000256" key="1">
    <source>
        <dbReference type="SAM" id="SignalP"/>
    </source>
</evidence>
<feature type="chain" id="PRO_5015698921" evidence="1">
    <location>
        <begin position="21"/>
        <end position="135"/>
    </location>
</feature>
<proteinExistence type="predicted"/>
<dbReference type="PROSITE" id="PS51257">
    <property type="entry name" value="PROKAR_LIPOPROTEIN"/>
    <property type="match status" value="1"/>
</dbReference>
<reference evidence="2 3" key="1">
    <citation type="journal article" date="2018" name="Front. Microbiol.">
        <title>Genome-Wide Analysis of Corynespora cassiicola Leaf Fall Disease Putative Effectors.</title>
        <authorList>
            <person name="Lopez D."/>
            <person name="Ribeiro S."/>
            <person name="Label P."/>
            <person name="Fumanal B."/>
            <person name="Venisse J.S."/>
            <person name="Kohler A."/>
            <person name="de Oliveira R.R."/>
            <person name="Labutti K."/>
            <person name="Lipzen A."/>
            <person name="Lail K."/>
            <person name="Bauer D."/>
            <person name="Ohm R.A."/>
            <person name="Barry K.W."/>
            <person name="Spatafora J."/>
            <person name="Grigoriev I.V."/>
            <person name="Martin F.M."/>
            <person name="Pujade-Renaud V."/>
        </authorList>
    </citation>
    <scope>NUCLEOTIDE SEQUENCE [LARGE SCALE GENOMIC DNA]</scope>
    <source>
        <strain evidence="2 3">Philippines</strain>
    </source>
</reference>
<dbReference type="OrthoDB" id="3789687at2759"/>
<feature type="signal peptide" evidence="1">
    <location>
        <begin position="1"/>
        <end position="20"/>
    </location>
</feature>
<dbReference type="AlphaFoldDB" id="A0A2T2NVW8"/>
<keyword evidence="3" id="KW-1185">Reference proteome</keyword>
<keyword evidence="1" id="KW-0732">Signal</keyword>
<protein>
    <submittedName>
        <fullName evidence="2">Uncharacterized protein</fullName>
    </submittedName>
</protein>